<evidence type="ECO:0000313" key="13">
    <source>
        <dbReference type="Proteomes" id="UP000677234"/>
    </source>
</evidence>
<dbReference type="InterPro" id="IPR005829">
    <property type="entry name" value="Sugar_transporter_CS"/>
</dbReference>
<dbReference type="EMBL" id="CP073708">
    <property type="protein sequence ID" value="QUO42608.1"/>
    <property type="molecule type" value="Genomic_DNA"/>
</dbReference>
<dbReference type="InterPro" id="IPR036259">
    <property type="entry name" value="MFS_trans_sf"/>
</dbReference>
<dbReference type="Proteomes" id="UP000595847">
    <property type="component" value="Chromosome"/>
</dbReference>
<feature type="transmembrane region" description="Helical" evidence="8">
    <location>
        <begin position="221"/>
        <end position="242"/>
    </location>
</feature>
<accession>A0A7T5EN42</accession>
<feature type="transmembrane region" description="Helical" evidence="8">
    <location>
        <begin position="173"/>
        <end position="194"/>
    </location>
</feature>
<evidence type="ECO:0000256" key="1">
    <source>
        <dbReference type="ARBA" id="ARBA00004651"/>
    </source>
</evidence>
<feature type="transmembrane region" description="Helical" evidence="8">
    <location>
        <begin position="21"/>
        <end position="40"/>
    </location>
</feature>
<dbReference type="Proteomes" id="UP000677234">
    <property type="component" value="Chromosome"/>
</dbReference>
<dbReference type="PROSITE" id="PS50850">
    <property type="entry name" value="MFS"/>
    <property type="match status" value="1"/>
</dbReference>
<feature type="transmembrane region" description="Helical" evidence="8">
    <location>
        <begin position="254"/>
        <end position="273"/>
    </location>
</feature>
<feature type="region of interest" description="Disordered" evidence="7">
    <location>
        <begin position="407"/>
        <end position="427"/>
    </location>
</feature>
<keyword evidence="6 8" id="KW-0472">Membrane</keyword>
<evidence type="ECO:0000259" key="9">
    <source>
        <dbReference type="PROSITE" id="PS50850"/>
    </source>
</evidence>
<dbReference type="InterPro" id="IPR011701">
    <property type="entry name" value="MFS"/>
</dbReference>
<dbReference type="KEGG" id="bcop:JD108_06670"/>
<dbReference type="SUPFAM" id="SSF103473">
    <property type="entry name" value="MFS general substrate transporter"/>
    <property type="match status" value="1"/>
</dbReference>
<dbReference type="GO" id="GO:0005886">
    <property type="term" value="C:plasma membrane"/>
    <property type="evidence" value="ECO:0007669"/>
    <property type="project" value="UniProtKB-SubCell"/>
</dbReference>
<keyword evidence="2" id="KW-0813">Transport</keyword>
<feature type="domain" description="Major facilitator superfamily (MFS) profile" evidence="9">
    <location>
        <begin position="21"/>
        <end position="406"/>
    </location>
</feature>
<dbReference type="PROSITE" id="PS00216">
    <property type="entry name" value="SUGAR_TRANSPORT_1"/>
    <property type="match status" value="1"/>
</dbReference>
<keyword evidence="13" id="KW-1185">Reference proteome</keyword>
<feature type="transmembrane region" description="Helical" evidence="8">
    <location>
        <begin position="285"/>
        <end position="305"/>
    </location>
</feature>
<feature type="transmembrane region" description="Helical" evidence="8">
    <location>
        <begin position="87"/>
        <end position="105"/>
    </location>
</feature>
<name>A0A7T5EN42_9BACL</name>
<dbReference type="Gene3D" id="1.20.1250.20">
    <property type="entry name" value="MFS general substrate transporter like domains"/>
    <property type="match status" value="1"/>
</dbReference>
<evidence type="ECO:0000313" key="12">
    <source>
        <dbReference type="Proteomes" id="UP000595847"/>
    </source>
</evidence>
<evidence type="ECO:0000313" key="10">
    <source>
        <dbReference type="EMBL" id="QQE75582.1"/>
    </source>
</evidence>
<evidence type="ECO:0000313" key="11">
    <source>
        <dbReference type="EMBL" id="QUO42608.1"/>
    </source>
</evidence>
<evidence type="ECO:0000256" key="7">
    <source>
        <dbReference type="SAM" id="MobiDB-lite"/>
    </source>
</evidence>
<dbReference type="InterPro" id="IPR020846">
    <property type="entry name" value="MFS_dom"/>
</dbReference>
<feature type="compositionally biased region" description="Basic and acidic residues" evidence="7">
    <location>
        <begin position="415"/>
        <end position="427"/>
    </location>
</feature>
<dbReference type="Pfam" id="PF07690">
    <property type="entry name" value="MFS_1"/>
    <property type="match status" value="1"/>
</dbReference>
<keyword evidence="5 8" id="KW-1133">Transmembrane helix</keyword>
<feature type="transmembrane region" description="Helical" evidence="8">
    <location>
        <begin position="147"/>
        <end position="167"/>
    </location>
</feature>
<dbReference type="PANTHER" id="PTHR23517">
    <property type="entry name" value="RESISTANCE PROTEIN MDTM, PUTATIVE-RELATED-RELATED"/>
    <property type="match status" value="1"/>
</dbReference>
<comment type="subcellular location">
    <subcellularLocation>
        <location evidence="1">Cell membrane</location>
        <topology evidence="1">Multi-pass membrane protein</topology>
    </subcellularLocation>
</comment>
<proteinExistence type="predicted"/>
<evidence type="ECO:0000256" key="6">
    <source>
        <dbReference type="ARBA" id="ARBA00023136"/>
    </source>
</evidence>
<feature type="transmembrane region" description="Helical" evidence="8">
    <location>
        <begin position="341"/>
        <end position="360"/>
    </location>
</feature>
<dbReference type="AlphaFoldDB" id="A0A7T5EN42"/>
<feature type="transmembrane region" description="Helical" evidence="8">
    <location>
        <begin position="311"/>
        <end position="329"/>
    </location>
</feature>
<evidence type="ECO:0000256" key="5">
    <source>
        <dbReference type="ARBA" id="ARBA00022989"/>
    </source>
</evidence>
<dbReference type="EMBL" id="CP066308">
    <property type="protein sequence ID" value="QQE75582.1"/>
    <property type="molecule type" value="Genomic_DNA"/>
</dbReference>
<sequence>MTERRRPVNVAAENTLWRNKTYTLLLVLVFFMHLASYLIVPVFPVFLKKARALSLGQVGLVLGVGSVAYQAGSLLGGPLSDRLGRRAIMMAGSLLQAAAMFGYHFSESYTAFLFFSGVNGLGVGLLAPTIKAMIADTVQTFQRTAAFSWRGIFAHLGIILAGLTITWMTARNLYPFVMAAFVFLLLAAGIRLLLPNDRCVGPDCKSTPLSEYRYILRHRSFLLYSGITLLIWAFYAQFTLVLPLRGEYVLKSAHLIGLIWTINSVSVVLLQGLISRFILFRINPYLSLILGILMVGTGLFGIGFADRFATLSGAAILFIIGEMLLMPVQDSLVGHFAREEWLGAYFGIANFVSGIGTALGTSIGGTMVERLGGVGSPYPWITYALITIVLIAVMGLFALYAMPRHKQGGPAAPDRVPRPVRGKEPAK</sequence>
<gene>
    <name evidence="10" type="ORF">JD108_06670</name>
    <name evidence="11" type="ORF">KDJ56_06350</name>
</gene>
<feature type="transmembrane region" description="Helical" evidence="8">
    <location>
        <begin position="380"/>
        <end position="401"/>
    </location>
</feature>
<reference evidence="11" key="2">
    <citation type="submission" date="2021-04" db="EMBL/GenBank/DDBJ databases">
        <title>Brevibacillus composti FJAT-54423, complete genome.</title>
        <authorList>
            <person name="Tang R."/>
        </authorList>
    </citation>
    <scope>NUCLEOTIDE SEQUENCE</scope>
    <source>
        <strain evidence="11">FJAT-54424</strain>
    </source>
</reference>
<evidence type="ECO:0000256" key="4">
    <source>
        <dbReference type="ARBA" id="ARBA00022692"/>
    </source>
</evidence>
<evidence type="ECO:0000256" key="2">
    <source>
        <dbReference type="ARBA" id="ARBA00022448"/>
    </source>
</evidence>
<dbReference type="InterPro" id="IPR050171">
    <property type="entry name" value="MFS_Transporters"/>
</dbReference>
<evidence type="ECO:0000256" key="3">
    <source>
        <dbReference type="ARBA" id="ARBA00022475"/>
    </source>
</evidence>
<keyword evidence="3" id="KW-1003">Cell membrane</keyword>
<dbReference type="PANTHER" id="PTHR23517:SF2">
    <property type="entry name" value="MULTIDRUG RESISTANCE PROTEIN MDTH"/>
    <property type="match status" value="1"/>
</dbReference>
<dbReference type="GO" id="GO:0022857">
    <property type="term" value="F:transmembrane transporter activity"/>
    <property type="evidence" value="ECO:0007669"/>
    <property type="project" value="InterPro"/>
</dbReference>
<protein>
    <submittedName>
        <fullName evidence="10">MFS transporter</fullName>
    </submittedName>
</protein>
<feature type="transmembrane region" description="Helical" evidence="8">
    <location>
        <begin position="111"/>
        <end position="135"/>
    </location>
</feature>
<feature type="transmembrane region" description="Helical" evidence="8">
    <location>
        <begin position="52"/>
        <end position="75"/>
    </location>
</feature>
<evidence type="ECO:0000256" key="8">
    <source>
        <dbReference type="SAM" id="Phobius"/>
    </source>
</evidence>
<reference evidence="10 12" key="1">
    <citation type="submission" date="2020-12" db="EMBL/GenBank/DDBJ databases">
        <title>strain FJAT-54423T represents a novel species of the genus Brevibacillus.</title>
        <authorList>
            <person name="Tang R."/>
        </authorList>
    </citation>
    <scope>NUCLEOTIDE SEQUENCE [LARGE SCALE GENOMIC DNA]</scope>
    <source>
        <strain evidence="10 12">FJAT-54423</strain>
    </source>
</reference>
<organism evidence="10 12">
    <name type="scientific">Brevibacillus composti</name>
    <dbReference type="NCBI Taxonomy" id="2796470"/>
    <lineage>
        <taxon>Bacteria</taxon>
        <taxon>Bacillati</taxon>
        <taxon>Bacillota</taxon>
        <taxon>Bacilli</taxon>
        <taxon>Bacillales</taxon>
        <taxon>Paenibacillaceae</taxon>
        <taxon>Brevibacillus</taxon>
    </lineage>
</organism>
<keyword evidence="4 8" id="KW-0812">Transmembrane</keyword>